<evidence type="ECO:0000256" key="1">
    <source>
        <dbReference type="ARBA" id="ARBA00007637"/>
    </source>
</evidence>
<evidence type="ECO:0000313" key="3">
    <source>
        <dbReference type="EMBL" id="ROR64901.1"/>
    </source>
</evidence>
<dbReference type="PANTHER" id="PTHR43000">
    <property type="entry name" value="DTDP-D-GLUCOSE 4,6-DEHYDRATASE-RELATED"/>
    <property type="match status" value="1"/>
</dbReference>
<reference evidence="3 4" key="1">
    <citation type="submission" date="2018-11" db="EMBL/GenBank/DDBJ databases">
        <title>Sequencing the genomes of 1000 actinobacteria strains.</title>
        <authorList>
            <person name="Klenk H.-P."/>
        </authorList>
    </citation>
    <scope>NUCLEOTIDE SEQUENCE [LARGE SCALE GENOMIC DNA]</scope>
    <source>
        <strain evidence="3 4">DSM 9580</strain>
    </source>
</reference>
<sequence>MAMENTQTAQHILVTGAGGYIGRHVVAALLDRGARVTAVVRHFRAYRIDERATVVEADLLDPHTDLDALIADRPDAVVHLAWEAGFAHNSPVHMLRLSDHFRVLTHFAKAGITRLAILGTMHEIGRFEGAITAETPTAPASLYGIAKDALRRAVLADLGDTTIQWLRAFYIYGDDRNNQSIFTKLLEAAEQGKRTFPFTSGKNQFDFIHVDELGRQIAAVALQDEVAGVINVCSGEPVALGTQVERFIADHGLDIQLEYGAFPDRPYDSKVVYGDATEIRALMAKQA</sequence>
<protein>
    <submittedName>
        <fullName evidence="3">dTDP-6-deoxy-L-talose 4-dehydrogenase (NAD+)</fullName>
    </submittedName>
</protein>
<organism evidence="3 4">
    <name type="scientific">Agrococcus jenensis</name>
    <dbReference type="NCBI Taxonomy" id="46353"/>
    <lineage>
        <taxon>Bacteria</taxon>
        <taxon>Bacillati</taxon>
        <taxon>Actinomycetota</taxon>
        <taxon>Actinomycetes</taxon>
        <taxon>Micrococcales</taxon>
        <taxon>Microbacteriaceae</taxon>
        <taxon>Agrococcus</taxon>
    </lineage>
</organism>
<evidence type="ECO:0000259" key="2">
    <source>
        <dbReference type="Pfam" id="PF01370"/>
    </source>
</evidence>
<dbReference type="CDD" id="cd08946">
    <property type="entry name" value="SDR_e"/>
    <property type="match status" value="1"/>
</dbReference>
<evidence type="ECO:0000313" key="4">
    <source>
        <dbReference type="Proteomes" id="UP000275456"/>
    </source>
</evidence>
<comment type="caution">
    <text evidence="3">The sequence shown here is derived from an EMBL/GenBank/DDBJ whole genome shotgun (WGS) entry which is preliminary data.</text>
</comment>
<dbReference type="SUPFAM" id="SSF51735">
    <property type="entry name" value="NAD(P)-binding Rossmann-fold domains"/>
    <property type="match status" value="1"/>
</dbReference>
<proteinExistence type="inferred from homology"/>
<dbReference type="Proteomes" id="UP000275456">
    <property type="component" value="Unassembled WGS sequence"/>
</dbReference>
<dbReference type="EMBL" id="RKHJ01000001">
    <property type="protein sequence ID" value="ROR64901.1"/>
    <property type="molecule type" value="Genomic_DNA"/>
</dbReference>
<dbReference type="AlphaFoldDB" id="A0A3N2APC0"/>
<name>A0A3N2APC0_9MICO</name>
<dbReference type="InterPro" id="IPR001509">
    <property type="entry name" value="Epimerase_deHydtase"/>
</dbReference>
<gene>
    <name evidence="3" type="ORF">EDD26_0253</name>
</gene>
<accession>A0A3N2APC0</accession>
<dbReference type="Pfam" id="PF01370">
    <property type="entry name" value="Epimerase"/>
    <property type="match status" value="1"/>
</dbReference>
<comment type="similarity">
    <text evidence="1">Belongs to the NAD(P)-dependent epimerase/dehydratase family.</text>
</comment>
<dbReference type="InterPro" id="IPR036291">
    <property type="entry name" value="NAD(P)-bd_dom_sf"/>
</dbReference>
<keyword evidence="4" id="KW-1185">Reference proteome</keyword>
<feature type="domain" description="NAD-dependent epimerase/dehydratase" evidence="2">
    <location>
        <begin position="12"/>
        <end position="233"/>
    </location>
</feature>
<dbReference type="Gene3D" id="3.40.50.720">
    <property type="entry name" value="NAD(P)-binding Rossmann-like Domain"/>
    <property type="match status" value="1"/>
</dbReference>